<evidence type="ECO:0000313" key="1">
    <source>
        <dbReference type="EMBL" id="CAI9705175.1"/>
    </source>
</evidence>
<proteinExistence type="predicted"/>
<organism evidence="1 2">
    <name type="scientific">Rangifer tarandus platyrhynchus</name>
    <name type="common">Svalbard reindeer</name>
    <dbReference type="NCBI Taxonomy" id="3082113"/>
    <lineage>
        <taxon>Eukaryota</taxon>
        <taxon>Metazoa</taxon>
        <taxon>Chordata</taxon>
        <taxon>Craniata</taxon>
        <taxon>Vertebrata</taxon>
        <taxon>Euteleostomi</taxon>
        <taxon>Mammalia</taxon>
        <taxon>Eutheria</taxon>
        <taxon>Laurasiatheria</taxon>
        <taxon>Artiodactyla</taxon>
        <taxon>Ruminantia</taxon>
        <taxon>Pecora</taxon>
        <taxon>Cervidae</taxon>
        <taxon>Odocoileinae</taxon>
        <taxon>Rangifer</taxon>
    </lineage>
</organism>
<dbReference type="EMBL" id="OX596112">
    <property type="protein sequence ID" value="CAI9705175.1"/>
    <property type="molecule type" value="Genomic_DNA"/>
</dbReference>
<protein>
    <submittedName>
        <fullName evidence="1">Uncharacterized protein</fullName>
    </submittedName>
</protein>
<evidence type="ECO:0000313" key="2">
    <source>
        <dbReference type="Proteomes" id="UP001162501"/>
    </source>
</evidence>
<sequence length="98" mass="10771">MILLILPVLLTFLHSTLQNFTAAIPTHHCRPPADTNLSKDGDLEAWLPRDGAGAARVLPPLHHPAAGTALSQWHRGHRALPPWLDLRQQHLPVVLPPS</sequence>
<gene>
    <name evidence="1" type="ORF">MRATA1EN3_LOCUS16388</name>
</gene>
<name>A0ACB0EWY9_RANTA</name>
<reference evidence="1" key="1">
    <citation type="submission" date="2023-05" db="EMBL/GenBank/DDBJ databases">
        <authorList>
            <consortium name="ELIXIR-Norway"/>
        </authorList>
    </citation>
    <scope>NUCLEOTIDE SEQUENCE</scope>
</reference>
<accession>A0ACB0EWY9</accession>
<dbReference type="Proteomes" id="UP001162501">
    <property type="component" value="Chromosome 28"/>
</dbReference>